<dbReference type="InterPro" id="IPR012373">
    <property type="entry name" value="Ferrdict_sens_TM"/>
</dbReference>
<dbReference type="Pfam" id="PF04773">
    <property type="entry name" value="FecR"/>
    <property type="match status" value="1"/>
</dbReference>
<dbReference type="RefSeq" id="WP_130538735.1">
    <property type="nucleotide sequence ID" value="NZ_CP042431.1"/>
</dbReference>
<comment type="caution">
    <text evidence="4">The sequence shown here is derived from an EMBL/GenBank/DDBJ whole genome shotgun (WGS) entry which is preliminary data.</text>
</comment>
<proteinExistence type="predicted"/>
<evidence type="ECO:0000313" key="5">
    <source>
        <dbReference type="Proteomes" id="UP000293874"/>
    </source>
</evidence>
<keyword evidence="1" id="KW-0812">Transmembrane</keyword>
<accession>A0A4Q7MYG9</accession>
<evidence type="ECO:0000256" key="1">
    <source>
        <dbReference type="SAM" id="Phobius"/>
    </source>
</evidence>
<keyword evidence="5" id="KW-1185">Reference proteome</keyword>
<dbReference type="GO" id="GO:0016989">
    <property type="term" value="F:sigma factor antagonist activity"/>
    <property type="evidence" value="ECO:0007669"/>
    <property type="project" value="TreeGrafter"/>
</dbReference>
<dbReference type="PANTHER" id="PTHR30273:SF2">
    <property type="entry name" value="PROTEIN FECR"/>
    <property type="match status" value="1"/>
</dbReference>
<evidence type="ECO:0000313" key="4">
    <source>
        <dbReference type="EMBL" id="RZS74261.1"/>
    </source>
</evidence>
<dbReference type="Gene3D" id="3.55.50.30">
    <property type="match status" value="1"/>
</dbReference>
<feature type="domain" description="Protein FecR C-terminal" evidence="3">
    <location>
        <begin position="338"/>
        <end position="404"/>
    </location>
</feature>
<dbReference type="EMBL" id="SGXA01000001">
    <property type="protein sequence ID" value="RZS74261.1"/>
    <property type="molecule type" value="Genomic_DNA"/>
</dbReference>
<dbReference type="InterPro" id="IPR032508">
    <property type="entry name" value="FecR_C"/>
</dbReference>
<feature type="transmembrane region" description="Helical" evidence="1">
    <location>
        <begin position="99"/>
        <end position="119"/>
    </location>
</feature>
<organism evidence="4 5">
    <name type="scientific">Pseudobacter ginsenosidimutans</name>
    <dbReference type="NCBI Taxonomy" id="661488"/>
    <lineage>
        <taxon>Bacteria</taxon>
        <taxon>Pseudomonadati</taxon>
        <taxon>Bacteroidota</taxon>
        <taxon>Chitinophagia</taxon>
        <taxon>Chitinophagales</taxon>
        <taxon>Chitinophagaceae</taxon>
        <taxon>Pseudobacter</taxon>
    </lineage>
</organism>
<dbReference type="InterPro" id="IPR006860">
    <property type="entry name" value="FecR"/>
</dbReference>
<keyword evidence="1" id="KW-1133">Transmembrane helix</keyword>
<feature type="domain" description="FecR protein" evidence="2">
    <location>
        <begin position="198"/>
        <end position="292"/>
    </location>
</feature>
<dbReference type="OrthoDB" id="1099963at2"/>
<dbReference type="AlphaFoldDB" id="A0A4Q7MYG9"/>
<evidence type="ECO:0000259" key="3">
    <source>
        <dbReference type="Pfam" id="PF16344"/>
    </source>
</evidence>
<dbReference type="Pfam" id="PF16344">
    <property type="entry name" value="FecR_C"/>
    <property type="match status" value="1"/>
</dbReference>
<name>A0A4Q7MYG9_9BACT</name>
<gene>
    <name evidence="4" type="ORF">EV199_0105</name>
</gene>
<keyword evidence="1" id="KW-0472">Membrane</keyword>
<sequence length="406" mass="45043">MQNPLSYYRQLLEKYLDSAVSADEANELFDFMAANPEEAKVLLEKFHDVDLSDRFRHLENISESTSRRMFSRMVNAIAAEQEEQPVAAVHRVHFLKTGWFRYAAAVFVIAVSALFFLLFKNDKKEKELAVAVASPQTDIVAGSDKAVLTLADGSRIVLDEAQNGSLAQQGNARIVKLDSGLLAYHIDKGVAAKPSFNTLTVPRGGQYALTLADGTRVWLNAASYIKYPTVFNGPERVVEISGEAYMEIAKNNKQPFIVNANGTEIVALGTSFNVNAYPDESGVKTTLIDGGVRVRKLSAAEAKVLGPGQQAIVNGNIDYVKVESVDTEQVLAWRNGFFSFNNADIKTIMRQLSRWYDINIIYEKGVPEQRFFGEMSRSLSLSQVLKGLEATKINFRLEGRNLIVMP</sequence>
<dbReference type="Gene3D" id="2.60.120.1440">
    <property type="match status" value="1"/>
</dbReference>
<dbReference type="Proteomes" id="UP000293874">
    <property type="component" value="Unassembled WGS sequence"/>
</dbReference>
<evidence type="ECO:0000259" key="2">
    <source>
        <dbReference type="Pfam" id="PF04773"/>
    </source>
</evidence>
<reference evidence="4 5" key="1">
    <citation type="submission" date="2019-02" db="EMBL/GenBank/DDBJ databases">
        <title>Genomic Encyclopedia of Type Strains, Phase IV (KMG-IV): sequencing the most valuable type-strain genomes for metagenomic binning, comparative biology and taxonomic classification.</title>
        <authorList>
            <person name="Goeker M."/>
        </authorList>
    </citation>
    <scope>NUCLEOTIDE SEQUENCE [LARGE SCALE GENOMIC DNA]</scope>
    <source>
        <strain evidence="4 5">DSM 18116</strain>
    </source>
</reference>
<dbReference type="PANTHER" id="PTHR30273">
    <property type="entry name" value="PERIPLASMIC SIGNAL SENSOR AND SIGMA FACTOR ACTIVATOR FECR-RELATED"/>
    <property type="match status" value="1"/>
</dbReference>
<dbReference type="FunFam" id="2.60.120.1440:FF:000001">
    <property type="entry name" value="Putative anti-sigma factor"/>
    <property type="match status" value="1"/>
</dbReference>
<protein>
    <submittedName>
        <fullName evidence="4">FecR family protein</fullName>
    </submittedName>
</protein>